<protein>
    <recommendedName>
        <fullName evidence="3">SpoIIAA-like</fullName>
    </recommendedName>
</protein>
<dbReference type="RefSeq" id="WP_089279228.1">
    <property type="nucleotide sequence ID" value="NZ_FZON01000041.1"/>
</dbReference>
<proteinExistence type="predicted"/>
<evidence type="ECO:0008006" key="3">
    <source>
        <dbReference type="Google" id="ProtNLM"/>
    </source>
</evidence>
<dbReference type="Proteomes" id="UP000198440">
    <property type="component" value="Unassembled WGS sequence"/>
</dbReference>
<gene>
    <name evidence="1" type="ORF">SAMN04488078_10415</name>
</gene>
<dbReference type="OrthoDB" id="7854366at2"/>
<organism evidence="1 2">
    <name type="scientific">Antarctobacter heliothermus</name>
    <dbReference type="NCBI Taxonomy" id="74033"/>
    <lineage>
        <taxon>Bacteria</taxon>
        <taxon>Pseudomonadati</taxon>
        <taxon>Pseudomonadota</taxon>
        <taxon>Alphaproteobacteria</taxon>
        <taxon>Rhodobacterales</taxon>
        <taxon>Roseobacteraceae</taxon>
        <taxon>Antarctobacter</taxon>
    </lineage>
</organism>
<evidence type="ECO:0000313" key="1">
    <source>
        <dbReference type="EMBL" id="SNS90456.1"/>
    </source>
</evidence>
<evidence type="ECO:0000313" key="2">
    <source>
        <dbReference type="Proteomes" id="UP000198440"/>
    </source>
</evidence>
<accession>A0A239I9F3</accession>
<sequence length="153" mass="17067">MPLDLTFFPHWNLVHVDYFGCATVGNIVRSYSDMMSHPEAGRLRYAINDLRSLENLNVFYEGMSHMARTISADAALRPAPWEIAIVSTQRGMTRILTDYCAQVSRAGTARCGLFSDIPAAVDWLGVSRDVMDLSVTDGRLIMDARPSDRRPTA</sequence>
<dbReference type="AlphaFoldDB" id="A0A239I9F3"/>
<name>A0A239I9F3_9RHOB</name>
<dbReference type="EMBL" id="FZON01000041">
    <property type="protein sequence ID" value="SNS90456.1"/>
    <property type="molecule type" value="Genomic_DNA"/>
</dbReference>
<reference evidence="1 2" key="1">
    <citation type="submission" date="2017-06" db="EMBL/GenBank/DDBJ databases">
        <authorList>
            <person name="Kim H.J."/>
            <person name="Triplett B.A."/>
        </authorList>
    </citation>
    <scope>NUCLEOTIDE SEQUENCE [LARGE SCALE GENOMIC DNA]</scope>
    <source>
        <strain evidence="1 2">DSM 11445</strain>
    </source>
</reference>